<dbReference type="Gene3D" id="3.50.50.60">
    <property type="entry name" value="FAD/NAD(P)-binding domain"/>
    <property type="match status" value="2"/>
</dbReference>
<accession>A0ABV6ZEB1</accession>
<dbReference type="Pfam" id="PF07992">
    <property type="entry name" value="Pyr_redox_2"/>
    <property type="match status" value="1"/>
</dbReference>
<dbReference type="PRINTS" id="PR00368">
    <property type="entry name" value="FADPNR"/>
</dbReference>
<dbReference type="Proteomes" id="UP001595190">
    <property type="component" value="Unassembled WGS sequence"/>
</dbReference>
<name>A0ABV6ZEB1_9HYPH</name>
<dbReference type="InterPro" id="IPR023753">
    <property type="entry name" value="FAD/NAD-binding_dom"/>
</dbReference>
<dbReference type="PRINTS" id="PR00469">
    <property type="entry name" value="PNDRDTASEII"/>
</dbReference>
<evidence type="ECO:0000313" key="4">
    <source>
        <dbReference type="Proteomes" id="UP001595190"/>
    </source>
</evidence>
<feature type="domain" description="FAD/NAD(P)-binding" evidence="2">
    <location>
        <begin position="10"/>
        <end position="292"/>
    </location>
</feature>
<gene>
    <name evidence="3" type="ORF">ACETRX_12960</name>
</gene>
<keyword evidence="1" id="KW-0560">Oxidoreductase</keyword>
<dbReference type="RefSeq" id="WP_394310801.1">
    <property type="nucleotide sequence ID" value="NZ_JBHGPK010000004.1"/>
</dbReference>
<reference evidence="3 4" key="1">
    <citation type="submission" date="2024-09" db="EMBL/GenBank/DDBJ databases">
        <title>Description of Labrys sedimenti sp. nov., isolated from a diclofenac-degrading enrichment culture, and genome-based reclassification of Labrys portucalensis as a later heterotypic synonym of Labrys neptuniae.</title>
        <authorList>
            <person name="Tancsics A."/>
            <person name="Csepanyi A."/>
        </authorList>
    </citation>
    <scope>NUCLEOTIDE SEQUENCE [LARGE SCALE GENOMIC DNA]</scope>
    <source>
        <strain evidence="3 4">LMG 23412</strain>
    </source>
</reference>
<organism evidence="3 4">
    <name type="scientific">Labrys neptuniae</name>
    <dbReference type="NCBI Taxonomy" id="376174"/>
    <lineage>
        <taxon>Bacteria</taxon>
        <taxon>Pseudomonadati</taxon>
        <taxon>Pseudomonadota</taxon>
        <taxon>Alphaproteobacteria</taxon>
        <taxon>Hyphomicrobiales</taxon>
        <taxon>Xanthobacteraceae</taxon>
        <taxon>Labrys</taxon>
    </lineage>
</organism>
<evidence type="ECO:0000259" key="2">
    <source>
        <dbReference type="Pfam" id="PF07992"/>
    </source>
</evidence>
<dbReference type="InterPro" id="IPR051691">
    <property type="entry name" value="Metab_Enz_Cyan_OpOx_G3PDH"/>
</dbReference>
<proteinExistence type="predicted"/>
<dbReference type="PANTHER" id="PTHR42949:SF3">
    <property type="entry name" value="ANAEROBIC GLYCEROL-3-PHOSPHATE DEHYDROGENASE SUBUNIT B"/>
    <property type="match status" value="1"/>
</dbReference>
<dbReference type="EMBL" id="JBHGPK010000004">
    <property type="protein sequence ID" value="MFC2250527.1"/>
    <property type="molecule type" value="Genomic_DNA"/>
</dbReference>
<comment type="caution">
    <text evidence="3">The sequence shown here is derived from an EMBL/GenBank/DDBJ whole genome shotgun (WGS) entry which is preliminary data.</text>
</comment>
<dbReference type="InterPro" id="IPR036188">
    <property type="entry name" value="FAD/NAD-bd_sf"/>
</dbReference>
<sequence>MSAAKAITPDVLVVGGGPAGLSAATTLRELGVDKVVLLERDTVVGGIPRHCGHSPFGMREFRRILSGTRYAARLEARARDRGVEILTRHSVLSVGDGVVRAVSPDGPSEFRPRRILLATGTREASRAARLVSGERPLGILNTAALQAYVHLEKLAPFRRPVIVGTELVAMSAILTCLSGGIRPAAVIEANADPTARFPFWLLPRLLGIPVHYRTEIGAINGKGRVQEVVARSQAGELGIDCDGVLFTGAFTPESALARLGGLAIDQGSGGPVVDAFGRTRDGAIFAAGNLLRPVETAGWCWAEARRIAGSIARDLEGGLPPRRASIPIRTGAGIKLVVPQEIDSKKIDVKEIDRVDLPRALPELQLRFSERLRGTLTLSAGDSVLWSRRITSAPERRILIPTAHLPIPPAATELTLQVVQSKAL</sequence>
<evidence type="ECO:0000313" key="3">
    <source>
        <dbReference type="EMBL" id="MFC2250527.1"/>
    </source>
</evidence>
<evidence type="ECO:0000256" key="1">
    <source>
        <dbReference type="ARBA" id="ARBA00023002"/>
    </source>
</evidence>
<protein>
    <submittedName>
        <fullName evidence="3">NAD(P)/FAD-dependent oxidoreductase</fullName>
    </submittedName>
</protein>
<dbReference type="SUPFAM" id="SSF51905">
    <property type="entry name" value="FAD/NAD(P)-binding domain"/>
    <property type="match status" value="1"/>
</dbReference>
<dbReference type="PANTHER" id="PTHR42949">
    <property type="entry name" value="ANAEROBIC GLYCEROL-3-PHOSPHATE DEHYDROGENASE SUBUNIT B"/>
    <property type="match status" value="1"/>
</dbReference>